<name>A0A9N8E7A3_9STRA</name>
<protein>
    <submittedName>
        <fullName evidence="2">Uncharacterized protein</fullName>
    </submittedName>
</protein>
<dbReference type="SUPFAM" id="SSF47072">
    <property type="entry name" value="Cysteine alpha-hairpin motif"/>
    <property type="match status" value="1"/>
</dbReference>
<comment type="caution">
    <text evidence="2">The sequence shown here is derived from an EMBL/GenBank/DDBJ whole genome shotgun (WGS) entry which is preliminary data.</text>
</comment>
<dbReference type="EMBL" id="CAICTM010000696">
    <property type="protein sequence ID" value="CAB9515160.1"/>
    <property type="molecule type" value="Genomic_DNA"/>
</dbReference>
<sequence>MTSSIVQQCHHDSGSQTLKTTTRPQQQPQGAAMTSCQLETKKYRQCLKDTGGSGCGRSCLKQAKALETCRENWRKEKKLVHQFDGRRFLPNKKCKLLNQEVQKCMKWKKGDQSKCEEPIQKLKLCMDQEQDILAAPTAGDKVWSDYKGTR</sequence>
<proteinExistence type="predicted"/>
<evidence type="ECO:0000256" key="1">
    <source>
        <dbReference type="SAM" id="MobiDB-lite"/>
    </source>
</evidence>
<dbReference type="AlphaFoldDB" id="A0A9N8E7A3"/>
<evidence type="ECO:0000313" key="2">
    <source>
        <dbReference type="EMBL" id="CAB9515160.1"/>
    </source>
</evidence>
<accession>A0A9N8E7A3</accession>
<reference evidence="2" key="1">
    <citation type="submission" date="2020-06" db="EMBL/GenBank/DDBJ databases">
        <authorList>
            <consortium name="Plant Systems Biology data submission"/>
        </authorList>
    </citation>
    <scope>NUCLEOTIDE SEQUENCE</scope>
    <source>
        <strain evidence="2">D6</strain>
    </source>
</reference>
<organism evidence="2 3">
    <name type="scientific">Seminavis robusta</name>
    <dbReference type="NCBI Taxonomy" id="568900"/>
    <lineage>
        <taxon>Eukaryota</taxon>
        <taxon>Sar</taxon>
        <taxon>Stramenopiles</taxon>
        <taxon>Ochrophyta</taxon>
        <taxon>Bacillariophyta</taxon>
        <taxon>Bacillariophyceae</taxon>
        <taxon>Bacillariophycidae</taxon>
        <taxon>Naviculales</taxon>
        <taxon>Naviculaceae</taxon>
        <taxon>Seminavis</taxon>
    </lineage>
</organism>
<dbReference type="InterPro" id="IPR009069">
    <property type="entry name" value="Cys_alpha_HP_mot_SF"/>
</dbReference>
<evidence type="ECO:0000313" key="3">
    <source>
        <dbReference type="Proteomes" id="UP001153069"/>
    </source>
</evidence>
<dbReference type="Proteomes" id="UP001153069">
    <property type="component" value="Unassembled WGS sequence"/>
</dbReference>
<feature type="region of interest" description="Disordered" evidence="1">
    <location>
        <begin position="1"/>
        <end position="32"/>
    </location>
</feature>
<gene>
    <name evidence="2" type="ORF">SEMRO_697_G189040.1</name>
</gene>
<dbReference type="OrthoDB" id="50400at2759"/>
<feature type="compositionally biased region" description="Polar residues" evidence="1">
    <location>
        <begin position="14"/>
        <end position="32"/>
    </location>
</feature>
<keyword evidence="3" id="KW-1185">Reference proteome</keyword>